<keyword evidence="7" id="KW-1185">Reference proteome</keyword>
<organism evidence="6 7">
    <name type="scientific">Trichomonascus ciferrii</name>
    <dbReference type="NCBI Taxonomy" id="44093"/>
    <lineage>
        <taxon>Eukaryota</taxon>
        <taxon>Fungi</taxon>
        <taxon>Dikarya</taxon>
        <taxon>Ascomycota</taxon>
        <taxon>Saccharomycotina</taxon>
        <taxon>Dipodascomycetes</taxon>
        <taxon>Dipodascales</taxon>
        <taxon>Trichomonascaceae</taxon>
        <taxon>Trichomonascus</taxon>
        <taxon>Trichomonascus ciferrii complex</taxon>
    </lineage>
</organism>
<dbReference type="Pfam" id="PF01661">
    <property type="entry name" value="Macro"/>
    <property type="match status" value="1"/>
</dbReference>
<dbReference type="Proteomes" id="UP000761534">
    <property type="component" value="Unassembled WGS sequence"/>
</dbReference>
<dbReference type="PANTHER" id="PTHR12521">
    <property type="entry name" value="PROTEIN C6ORF130"/>
    <property type="match status" value="1"/>
</dbReference>
<dbReference type="InterPro" id="IPR043472">
    <property type="entry name" value="Macro_dom-like"/>
</dbReference>
<comment type="similarity">
    <text evidence="1">Belongs to the POA1 family.</text>
</comment>
<dbReference type="Gene3D" id="3.40.220.10">
    <property type="entry name" value="Leucine Aminopeptidase, subunit E, domain 1"/>
    <property type="match status" value="1"/>
</dbReference>
<dbReference type="PROSITE" id="PS51154">
    <property type="entry name" value="MACRO"/>
    <property type="match status" value="1"/>
</dbReference>
<evidence type="ECO:0000313" key="7">
    <source>
        <dbReference type="Proteomes" id="UP000761534"/>
    </source>
</evidence>
<evidence type="ECO:0000256" key="4">
    <source>
        <dbReference type="ARBA" id="ARBA00034427"/>
    </source>
</evidence>
<evidence type="ECO:0000259" key="5">
    <source>
        <dbReference type="PROSITE" id="PS51154"/>
    </source>
</evidence>
<proteinExistence type="inferred from homology"/>
<dbReference type="SUPFAM" id="SSF52949">
    <property type="entry name" value="Macro domain-like"/>
    <property type="match status" value="1"/>
</dbReference>
<evidence type="ECO:0000256" key="2">
    <source>
        <dbReference type="ARBA" id="ARBA00012983"/>
    </source>
</evidence>
<dbReference type="InterPro" id="IPR050892">
    <property type="entry name" value="ADP-ribose_metab_enzymes"/>
</dbReference>
<dbReference type="PANTHER" id="PTHR12521:SF0">
    <property type="entry name" value="ADP-RIBOSE GLYCOHYDROLASE OARD1"/>
    <property type="match status" value="1"/>
</dbReference>
<comment type="caution">
    <text evidence="6">The sequence shown here is derived from an EMBL/GenBank/DDBJ whole genome shotgun (WGS) entry which is preliminary data.</text>
</comment>
<dbReference type="VEuPathDB" id="FungiDB:TRICI_006451"/>
<dbReference type="CDD" id="cd02901">
    <property type="entry name" value="Macro_Poa1p-like"/>
    <property type="match status" value="1"/>
</dbReference>
<accession>A0A642UJA6</accession>
<protein>
    <recommendedName>
        <fullName evidence="3">ADP-ribose 1''-phosphate phosphatase</fullName>
        <ecNumber evidence="2">3.1.3.84</ecNumber>
    </recommendedName>
</protein>
<sequence>MSLIRYIKGDLFNAPKGAVLTHSCNCQGSWGGGVAAIFHKKFPVSYETYKKHCMQYNAEELLGTCLVIPTSGSEPGGEGYKIACLFTSNGGGGGADPPAKILANTDKAMHHLITQLGPSEEIHMPKINAGIFRVPWEDTEEVLKKLNKQIVVYEV</sequence>
<reference evidence="6" key="1">
    <citation type="journal article" date="2019" name="G3 (Bethesda)">
        <title>Genome Assemblies of Two Rare Opportunistic Yeast Pathogens: Diutina rugosa (syn. Candida rugosa) and Trichomonascus ciferrii (syn. Candida ciferrii).</title>
        <authorList>
            <person name="Mixao V."/>
            <person name="Saus E."/>
            <person name="Hansen A.P."/>
            <person name="Lass-Florl C."/>
            <person name="Gabaldon T."/>
        </authorList>
    </citation>
    <scope>NUCLEOTIDE SEQUENCE</scope>
    <source>
        <strain evidence="6">CBS 4856</strain>
    </source>
</reference>
<gene>
    <name evidence="6" type="ORF">TRICI_006451</name>
</gene>
<evidence type="ECO:0000256" key="1">
    <source>
        <dbReference type="ARBA" id="ARBA00006575"/>
    </source>
</evidence>
<dbReference type="SMART" id="SM00506">
    <property type="entry name" value="A1pp"/>
    <property type="match status" value="1"/>
</dbReference>
<dbReference type="EMBL" id="SWFS01000535">
    <property type="protein sequence ID" value="KAA8898868.1"/>
    <property type="molecule type" value="Genomic_DNA"/>
</dbReference>
<name>A0A642UJA6_9ASCO</name>
<evidence type="ECO:0000256" key="3">
    <source>
        <dbReference type="ARBA" id="ARBA00019744"/>
    </source>
</evidence>
<feature type="domain" description="Macro" evidence="5">
    <location>
        <begin position="1"/>
        <end position="155"/>
    </location>
</feature>
<dbReference type="EC" id="3.1.3.84" evidence="2"/>
<dbReference type="GO" id="GO:0140291">
    <property type="term" value="P:peptidyl-glutamate ADP-deribosylation"/>
    <property type="evidence" value="ECO:0007669"/>
    <property type="project" value="TreeGrafter"/>
</dbReference>
<comment type="catalytic activity">
    <reaction evidence="4">
        <text>ADP-alpha-D-ribose 1''-phosphate + H2O = ADP-D-ribose + phosphate</text>
        <dbReference type="Rhea" id="RHEA:25029"/>
        <dbReference type="ChEBI" id="CHEBI:15377"/>
        <dbReference type="ChEBI" id="CHEBI:43474"/>
        <dbReference type="ChEBI" id="CHEBI:57967"/>
        <dbReference type="ChEBI" id="CHEBI:58753"/>
        <dbReference type="EC" id="3.1.3.84"/>
    </reaction>
</comment>
<dbReference type="OrthoDB" id="2155246at2759"/>
<dbReference type="InterPro" id="IPR002589">
    <property type="entry name" value="Macro_dom"/>
</dbReference>
<evidence type="ECO:0000313" key="6">
    <source>
        <dbReference type="EMBL" id="KAA8898868.1"/>
    </source>
</evidence>
<dbReference type="AlphaFoldDB" id="A0A642UJA6"/>